<evidence type="ECO:0000256" key="3">
    <source>
        <dbReference type="ARBA" id="ARBA00022454"/>
    </source>
</evidence>
<keyword evidence="7" id="KW-1185">Reference proteome</keyword>
<proteinExistence type="predicted"/>
<name>A0ABU6UB62_9FABA</name>
<comment type="subcellular location">
    <subcellularLocation>
        <location evidence="2">Chromosome</location>
    </subcellularLocation>
    <subcellularLocation>
        <location evidence="1">Nucleus</location>
    </subcellularLocation>
</comment>
<evidence type="ECO:0000313" key="7">
    <source>
        <dbReference type="Proteomes" id="UP001341840"/>
    </source>
</evidence>
<organism evidence="6 7">
    <name type="scientific">Stylosanthes scabra</name>
    <dbReference type="NCBI Taxonomy" id="79078"/>
    <lineage>
        <taxon>Eukaryota</taxon>
        <taxon>Viridiplantae</taxon>
        <taxon>Streptophyta</taxon>
        <taxon>Embryophyta</taxon>
        <taxon>Tracheophyta</taxon>
        <taxon>Spermatophyta</taxon>
        <taxon>Magnoliopsida</taxon>
        <taxon>eudicotyledons</taxon>
        <taxon>Gunneridae</taxon>
        <taxon>Pentapetalae</taxon>
        <taxon>rosids</taxon>
        <taxon>fabids</taxon>
        <taxon>Fabales</taxon>
        <taxon>Fabaceae</taxon>
        <taxon>Papilionoideae</taxon>
        <taxon>50 kb inversion clade</taxon>
        <taxon>dalbergioids sensu lato</taxon>
        <taxon>Dalbergieae</taxon>
        <taxon>Pterocarpus clade</taxon>
        <taxon>Stylosanthes</taxon>
    </lineage>
</organism>
<keyword evidence="5" id="KW-0539">Nucleus</keyword>
<evidence type="ECO:0000256" key="4">
    <source>
        <dbReference type="ARBA" id="ARBA00023125"/>
    </source>
</evidence>
<dbReference type="PANTHER" id="PTHR46267:SF3">
    <property type="entry name" value="TELOMERE REPEAT-BINDING FACTOR 4-RELATED"/>
    <property type="match status" value="1"/>
</dbReference>
<reference evidence="6 7" key="1">
    <citation type="journal article" date="2023" name="Plants (Basel)">
        <title>Bridging the Gap: Combining Genomics and Transcriptomics Approaches to Understand Stylosanthes scabra, an Orphan Legume from the Brazilian Caatinga.</title>
        <authorList>
            <person name="Ferreira-Neto J.R.C."/>
            <person name="da Silva M.D."/>
            <person name="Binneck E."/>
            <person name="de Melo N.F."/>
            <person name="da Silva R.H."/>
            <person name="de Melo A.L.T.M."/>
            <person name="Pandolfi V."/>
            <person name="Bustamante F.O."/>
            <person name="Brasileiro-Vidal A.C."/>
            <person name="Benko-Iseppon A.M."/>
        </authorList>
    </citation>
    <scope>NUCLEOTIDE SEQUENCE [LARGE SCALE GENOMIC DNA]</scope>
    <source>
        <tissue evidence="6">Leaves</tissue>
    </source>
</reference>
<sequence>MRVVADTFSRRRIRLHVLAVADSCPAPDLQPSRPCSLLSCLQHPFADKWRNLNVSNGTQRSKEKFRVTRIKAAPADIATPIAACNVVVATGEDATPATNVTHQPDLSSIAVGDSSQYEDAKNPPWYNAMVLKALSALKDANGSDLNVIVNFIEVRMNEIGKTRNGFNIVFPTVFVFGEGWGKVVG</sequence>
<accession>A0ABU6UB62</accession>
<evidence type="ECO:0000256" key="5">
    <source>
        <dbReference type="ARBA" id="ARBA00023242"/>
    </source>
</evidence>
<keyword evidence="4" id="KW-0238">DNA-binding</keyword>
<dbReference type="EMBL" id="JASCZI010120977">
    <property type="protein sequence ID" value="MED6158482.1"/>
    <property type="molecule type" value="Genomic_DNA"/>
</dbReference>
<evidence type="ECO:0000313" key="6">
    <source>
        <dbReference type="EMBL" id="MED6158482.1"/>
    </source>
</evidence>
<protein>
    <submittedName>
        <fullName evidence="6">Uncharacterized protein</fullName>
    </submittedName>
</protein>
<dbReference type="PANTHER" id="PTHR46267">
    <property type="entry name" value="SINGLE MYB HISTONE 4"/>
    <property type="match status" value="1"/>
</dbReference>
<evidence type="ECO:0000256" key="2">
    <source>
        <dbReference type="ARBA" id="ARBA00004286"/>
    </source>
</evidence>
<gene>
    <name evidence="6" type="ORF">PIB30_033118</name>
</gene>
<dbReference type="Proteomes" id="UP001341840">
    <property type="component" value="Unassembled WGS sequence"/>
</dbReference>
<dbReference type="InterPro" id="IPR044597">
    <property type="entry name" value="SMH1-6"/>
</dbReference>
<comment type="caution">
    <text evidence="6">The sequence shown here is derived from an EMBL/GenBank/DDBJ whole genome shotgun (WGS) entry which is preliminary data.</text>
</comment>
<keyword evidence="3" id="KW-0158">Chromosome</keyword>
<evidence type="ECO:0000256" key="1">
    <source>
        <dbReference type="ARBA" id="ARBA00004123"/>
    </source>
</evidence>